<dbReference type="AlphaFoldDB" id="A0A411PDW9"/>
<name>A0A411PDW9_9GAMM</name>
<dbReference type="InterPro" id="IPR047124">
    <property type="entry name" value="HI_0220.2"/>
</dbReference>
<gene>
    <name evidence="2" type="ORF">EXU30_01805</name>
</gene>
<organism evidence="2 3">
    <name type="scientific">Shewanella maritima</name>
    <dbReference type="NCBI Taxonomy" id="2520507"/>
    <lineage>
        <taxon>Bacteria</taxon>
        <taxon>Pseudomonadati</taxon>
        <taxon>Pseudomonadota</taxon>
        <taxon>Gammaproteobacteria</taxon>
        <taxon>Alteromonadales</taxon>
        <taxon>Shewanellaceae</taxon>
        <taxon>Shewanella</taxon>
    </lineage>
</organism>
<dbReference type="CDD" id="cd10033">
    <property type="entry name" value="UDG_like"/>
    <property type="match status" value="1"/>
</dbReference>
<dbReference type="InterPro" id="IPR005122">
    <property type="entry name" value="Uracil-DNA_glycosylase-like"/>
</dbReference>
<dbReference type="SMART" id="SM00987">
    <property type="entry name" value="UreE_C"/>
    <property type="match status" value="1"/>
</dbReference>
<dbReference type="Gene3D" id="3.40.470.10">
    <property type="entry name" value="Uracil-DNA glycosylase-like domain"/>
    <property type="match status" value="1"/>
</dbReference>
<reference evidence="2 3" key="1">
    <citation type="submission" date="2019-02" db="EMBL/GenBank/DDBJ databases">
        <title>Shewanella sp. D4-2 isolated from Dokdo Island.</title>
        <authorList>
            <person name="Baek K."/>
        </authorList>
    </citation>
    <scope>NUCLEOTIDE SEQUENCE [LARGE SCALE GENOMIC DNA]</scope>
    <source>
        <strain evidence="2 3">D4-2</strain>
    </source>
</reference>
<dbReference type="OrthoDB" id="9789139at2"/>
<dbReference type="InterPro" id="IPR036895">
    <property type="entry name" value="Uracil-DNA_glycosylase-like_sf"/>
</dbReference>
<dbReference type="PANTHER" id="PTHR42160">
    <property type="entry name" value="URACIL-DNA GLYCOSYLASE SUPERFAMILY PROTEIN"/>
    <property type="match status" value="1"/>
</dbReference>
<feature type="domain" description="Uracil-DNA glycosylase-like" evidence="1">
    <location>
        <begin position="25"/>
        <end position="181"/>
    </location>
</feature>
<dbReference type="Pfam" id="PF03167">
    <property type="entry name" value="UDG"/>
    <property type="match status" value="1"/>
</dbReference>
<sequence length="190" mass="21433">MEPLLQQIRQCNACAIKLKHECKPIIQASENSKVLIAGQAPGRIAHETGIAFNDASGQRLRDWLGVSESEFYDSNNFAILPMSFCYPGSGKSGDLAPLKECSLKWREQLMQSLTQVQLTIIIGRYAKQYHLGNNRQSLTEVVSMGFDSELRRFVLPHPSPRNNIWLSKHPWFGLQVLPQLKVQVSKVLSQ</sequence>
<protein>
    <submittedName>
        <fullName evidence="2">Uracil-DNA glycosylase family protein</fullName>
    </submittedName>
</protein>
<dbReference type="Proteomes" id="UP000291106">
    <property type="component" value="Chromosome"/>
</dbReference>
<keyword evidence="3" id="KW-1185">Reference proteome</keyword>
<evidence type="ECO:0000259" key="1">
    <source>
        <dbReference type="SMART" id="SM00986"/>
    </source>
</evidence>
<accession>A0A411PDW9</accession>
<dbReference type="RefSeq" id="WP_130597544.1">
    <property type="nucleotide sequence ID" value="NZ_CP036200.1"/>
</dbReference>
<evidence type="ECO:0000313" key="2">
    <source>
        <dbReference type="EMBL" id="QBF81570.1"/>
    </source>
</evidence>
<proteinExistence type="predicted"/>
<dbReference type="KEGG" id="smai:EXU30_01805"/>
<evidence type="ECO:0000313" key="3">
    <source>
        <dbReference type="Proteomes" id="UP000291106"/>
    </source>
</evidence>
<dbReference type="PANTHER" id="PTHR42160:SF1">
    <property type="entry name" value="URACIL-DNA GLYCOSYLASE SUPERFAMILY PROTEIN"/>
    <property type="match status" value="1"/>
</dbReference>
<dbReference type="EMBL" id="CP036200">
    <property type="protein sequence ID" value="QBF81570.1"/>
    <property type="molecule type" value="Genomic_DNA"/>
</dbReference>
<dbReference type="SUPFAM" id="SSF52141">
    <property type="entry name" value="Uracil-DNA glycosylase-like"/>
    <property type="match status" value="1"/>
</dbReference>
<dbReference type="SMART" id="SM00986">
    <property type="entry name" value="UDG"/>
    <property type="match status" value="1"/>
</dbReference>